<keyword evidence="4" id="KW-1185">Reference proteome</keyword>
<dbReference type="Pfam" id="PF07287">
    <property type="entry name" value="AtuA"/>
    <property type="match status" value="1"/>
</dbReference>
<dbReference type="STRING" id="1380566.A0A179F0A0"/>
<dbReference type="RefSeq" id="XP_018136919.1">
    <property type="nucleotide sequence ID" value="XM_018289289.1"/>
</dbReference>
<name>A0A179F0A0_METCM</name>
<organism evidence="3 4">
    <name type="scientific">Pochonia chlamydosporia 170</name>
    <dbReference type="NCBI Taxonomy" id="1380566"/>
    <lineage>
        <taxon>Eukaryota</taxon>
        <taxon>Fungi</taxon>
        <taxon>Dikarya</taxon>
        <taxon>Ascomycota</taxon>
        <taxon>Pezizomycotina</taxon>
        <taxon>Sordariomycetes</taxon>
        <taxon>Hypocreomycetidae</taxon>
        <taxon>Hypocreales</taxon>
        <taxon>Clavicipitaceae</taxon>
        <taxon>Pochonia</taxon>
    </lineage>
</organism>
<dbReference type="Proteomes" id="UP000078397">
    <property type="component" value="Unassembled WGS sequence"/>
</dbReference>
<proteinExistence type="predicted"/>
<accession>A0A179F0A0</accession>
<dbReference type="OrthoDB" id="5863171at2759"/>
<dbReference type="GeneID" id="28853283"/>
<comment type="caution">
    <text evidence="3">The sequence shown here is derived from an EMBL/GenBank/DDBJ whole genome shotgun (WGS) entry which is preliminary data.</text>
</comment>
<dbReference type="InterPro" id="IPR010839">
    <property type="entry name" value="AtuA_N"/>
</dbReference>
<dbReference type="EMBL" id="LSBJ02000013">
    <property type="protein sequence ID" value="OAQ58822.1"/>
    <property type="molecule type" value="Genomic_DNA"/>
</dbReference>
<evidence type="ECO:0000259" key="2">
    <source>
        <dbReference type="Pfam" id="PF14330"/>
    </source>
</evidence>
<dbReference type="InterPro" id="IPR025496">
    <property type="entry name" value="DUF4387"/>
</dbReference>
<evidence type="ECO:0000259" key="1">
    <source>
        <dbReference type="Pfam" id="PF07287"/>
    </source>
</evidence>
<feature type="domain" description="DUF4387" evidence="2">
    <location>
        <begin position="551"/>
        <end position="652"/>
    </location>
</feature>
<gene>
    <name evidence="3" type="ORF">VFPPC_11008</name>
</gene>
<sequence>MEAITESKAAGTSPICYIVTPVGMLGYGLDEDSTARELATAVSTGIPTALILDSGSTDSGPGKLAFGSMTCPRSAYVKDLAKLLALVYRFHVPLIFSSAGGDGTDEHVGEMCQILEEVAADERYHGHRFKIISIFSSIDKATVSSRLKEGRITGCGPCVPPLSEDDINSSRRIVGQIGPEPFVDTMEANPDFNVIVAGRAYDPAPYAAYAMFQLRRRFPNISPEDIDKRVGGFLHMGKILECGGLCSTPKSSGAVSATYEDGRFDVWPIDPASRCTPISVAAHALYENTRPDILRGPGGVLYLDQSKYEQLEDGRSVRVSGSNFRPLKNDGAPYQLKLEAARTIGYRTMFLGTVKDSILIRQIDTLLARVKKYAQQQHPEAGGMWQLDFHVYGSQRDAANAPAEIFIVAEALAQNQQLATSIASKARIAMIHGSYPGQKATAGNFGFGIGGLTEIELGECAQFCIYHLMELDLGEERLPASTCEVSNKVTPLIRSNVSFIGNGQDTLPNNGLKGSIEGIQTQLAGTSLKHTDKNETNGQIFQGPASSPGTLSDVSEILRSKNAGPYEITIDILFFTREIYGRIQDCDVVSAENVSQALNIDQKDIIWMGFFEPALAFKVTIPRFRNGKMTSAGSFMEDDVHGSQQHTGIARMKLPKNYFSTKASSL</sequence>
<evidence type="ECO:0000313" key="3">
    <source>
        <dbReference type="EMBL" id="OAQ58822.1"/>
    </source>
</evidence>
<dbReference type="AlphaFoldDB" id="A0A179F0A0"/>
<protein>
    <submittedName>
        <fullName evidence="3">Caib baif family enzyme</fullName>
    </submittedName>
</protein>
<reference evidence="3 4" key="1">
    <citation type="journal article" date="2016" name="PLoS Pathog.">
        <title>Biosynthesis of antibiotic leucinostatins in bio-control fungus Purpureocillium lilacinum and their inhibition on phytophthora revealed by genome mining.</title>
        <authorList>
            <person name="Wang G."/>
            <person name="Liu Z."/>
            <person name="Lin R."/>
            <person name="Li E."/>
            <person name="Mao Z."/>
            <person name="Ling J."/>
            <person name="Yang Y."/>
            <person name="Yin W.B."/>
            <person name="Xie B."/>
        </authorList>
    </citation>
    <scope>NUCLEOTIDE SEQUENCE [LARGE SCALE GENOMIC DNA]</scope>
    <source>
        <strain evidence="3">170</strain>
    </source>
</reference>
<feature type="domain" description="Acyclic terpene utilisation N-terminal" evidence="1">
    <location>
        <begin position="177"/>
        <end position="440"/>
    </location>
</feature>
<dbReference type="KEGG" id="pchm:VFPPC_11008"/>
<dbReference type="Pfam" id="PF14330">
    <property type="entry name" value="DUF4387"/>
    <property type="match status" value="1"/>
</dbReference>
<evidence type="ECO:0000313" key="4">
    <source>
        <dbReference type="Proteomes" id="UP000078397"/>
    </source>
</evidence>